<dbReference type="Pfam" id="PF02469">
    <property type="entry name" value="Fasciclin"/>
    <property type="match status" value="2"/>
</dbReference>
<dbReference type="InterPro" id="IPR050904">
    <property type="entry name" value="Adhesion/Biosynth-related"/>
</dbReference>
<keyword evidence="3" id="KW-1185">Reference proteome</keyword>
<dbReference type="PANTHER" id="PTHR10900">
    <property type="entry name" value="PERIOSTIN-RELATED"/>
    <property type="match status" value="1"/>
</dbReference>
<dbReference type="Proteomes" id="UP001348817">
    <property type="component" value="Plasmid pFA2"/>
</dbReference>
<organism evidence="2 3">
    <name type="scientific">Fulvitalea axinellae</name>
    <dbReference type="NCBI Taxonomy" id="1182444"/>
    <lineage>
        <taxon>Bacteria</taxon>
        <taxon>Pseudomonadati</taxon>
        <taxon>Bacteroidota</taxon>
        <taxon>Cytophagia</taxon>
        <taxon>Cytophagales</taxon>
        <taxon>Persicobacteraceae</taxon>
        <taxon>Fulvitalea</taxon>
    </lineage>
</organism>
<evidence type="ECO:0000313" key="3">
    <source>
        <dbReference type="Proteomes" id="UP001348817"/>
    </source>
</evidence>
<name>A0AAU9CS31_9BACT</name>
<gene>
    <name evidence="2" type="ORF">FUAX_43730</name>
</gene>
<sequence length="501" mass="56890">MKDFKHIISKYAGALVVAVALLASCDDIGNDTFKEPKYQTGIQYMEEDPDGSYDRWLEIVKASDYYGLLNARGDYTFFACDNESVEAFLAEKGGMGALEKDYVNRLVRNHVVMSRLTSFGMRQGPMPDTTMNGDYLTVNFREGGLNNMLINHQAKITERDVECSNGMFHTVDKVLEPLKEGLSSVISKDARFGIFAGAVEKTGLAEELDKLTAENGDLLRYTVLIETDDIYKKEGINNLDALVEKLGAGSDFTSPTNALNRFVRYHVLGVKLYSTRFRDYVFPTLGKEMVRMMVRDGSYLINPVFDDFGGLLTEKSNKVDLFNMDFQGSNGVFHILDKVMYEESPEPSAFIYDPCDVPELDYLRHKRRDFVHVDQIKSWRGQGHVSFEYRYMTSSALYERDNIVSYVENGWFEFDTPAIIKGKYRLNCSFWQEWNGGPGAKSTVRVYVDGKLSDRIVKQGEDNVDIGVFEFTENKTHVIRFESLVGGGQFAFDRISFTPVK</sequence>
<dbReference type="KEGG" id="fax:FUAX_43730"/>
<dbReference type="SUPFAM" id="SSF82153">
    <property type="entry name" value="FAS1 domain"/>
    <property type="match status" value="2"/>
</dbReference>
<evidence type="ECO:0000313" key="2">
    <source>
        <dbReference type="EMBL" id="BDD11941.1"/>
    </source>
</evidence>
<dbReference type="Gene3D" id="2.30.180.10">
    <property type="entry name" value="FAS1 domain"/>
    <property type="match status" value="2"/>
</dbReference>
<evidence type="ECO:0000259" key="1">
    <source>
        <dbReference type="PROSITE" id="PS50213"/>
    </source>
</evidence>
<dbReference type="PROSITE" id="PS50213">
    <property type="entry name" value="FAS1"/>
    <property type="match status" value="2"/>
</dbReference>
<dbReference type="PROSITE" id="PS51257">
    <property type="entry name" value="PROKAR_LIPOPROTEIN"/>
    <property type="match status" value="1"/>
</dbReference>
<geneLocation type="plasmid" evidence="2 3">
    <name>pFA2</name>
</geneLocation>
<dbReference type="PANTHER" id="PTHR10900:SF77">
    <property type="entry name" value="FI19380P1"/>
    <property type="match status" value="1"/>
</dbReference>
<dbReference type="RefSeq" id="WP_338395094.1">
    <property type="nucleotide sequence ID" value="NZ_AP025316.1"/>
</dbReference>
<accession>A0AAU9CS31</accession>
<reference evidence="2 3" key="1">
    <citation type="submission" date="2021-12" db="EMBL/GenBank/DDBJ databases">
        <title>Genome sequencing of bacteria with rrn-lacking chromosome and rrn-plasmid.</title>
        <authorList>
            <person name="Anda M."/>
            <person name="Iwasaki W."/>
        </authorList>
    </citation>
    <scope>NUCLEOTIDE SEQUENCE [LARGE SCALE GENOMIC DNA]</scope>
    <source>
        <strain evidence="2 3">DSM 100852</strain>
        <plasmid evidence="2 3">pFA2</plasmid>
    </source>
</reference>
<protein>
    <recommendedName>
        <fullName evidence="1">FAS1 domain-containing protein</fullName>
    </recommendedName>
</protein>
<dbReference type="AlphaFoldDB" id="A0AAU9CS31"/>
<proteinExistence type="predicted"/>
<dbReference type="InterPro" id="IPR036378">
    <property type="entry name" value="FAS1_dom_sf"/>
</dbReference>
<feature type="domain" description="FAS1" evidence="1">
    <location>
        <begin position="179"/>
        <end position="340"/>
    </location>
</feature>
<dbReference type="EMBL" id="AP025316">
    <property type="protein sequence ID" value="BDD11941.1"/>
    <property type="molecule type" value="Genomic_DNA"/>
</dbReference>
<keyword evidence="2" id="KW-0614">Plasmid</keyword>
<dbReference type="SMART" id="SM00554">
    <property type="entry name" value="FAS1"/>
    <property type="match status" value="2"/>
</dbReference>
<feature type="domain" description="FAS1" evidence="1">
    <location>
        <begin position="40"/>
        <end position="175"/>
    </location>
</feature>
<dbReference type="InterPro" id="IPR000782">
    <property type="entry name" value="FAS1_domain"/>
</dbReference>